<dbReference type="Proteomes" id="UP001185737">
    <property type="component" value="Unassembled WGS sequence"/>
</dbReference>
<organism evidence="7 8">
    <name type="scientific">Rhodococcus jostii</name>
    <dbReference type="NCBI Taxonomy" id="132919"/>
    <lineage>
        <taxon>Bacteria</taxon>
        <taxon>Bacillati</taxon>
        <taxon>Actinomycetota</taxon>
        <taxon>Actinomycetes</taxon>
        <taxon>Mycobacteriales</taxon>
        <taxon>Nocardiaceae</taxon>
        <taxon>Rhodococcus</taxon>
    </lineage>
</organism>
<dbReference type="EMBL" id="JAWLKA010000011">
    <property type="protein sequence ID" value="MDV6282853.1"/>
    <property type="molecule type" value="Genomic_DNA"/>
</dbReference>
<evidence type="ECO:0000313" key="8">
    <source>
        <dbReference type="Proteomes" id="UP001185737"/>
    </source>
</evidence>
<keyword evidence="2" id="KW-0812">Transmembrane</keyword>
<accession>A0ABU4CH19</accession>
<comment type="caution">
    <text evidence="7">The sequence shown here is derived from an EMBL/GenBank/DDBJ whole genome shotgun (WGS) entry which is preliminary data.</text>
</comment>
<evidence type="ECO:0000313" key="7">
    <source>
        <dbReference type="EMBL" id="MDV6282853.1"/>
    </source>
</evidence>
<feature type="domain" description="RDD" evidence="6">
    <location>
        <begin position="41"/>
        <end position="140"/>
    </location>
</feature>
<dbReference type="InterPro" id="IPR010432">
    <property type="entry name" value="RDD"/>
</dbReference>
<keyword evidence="3" id="KW-1133">Transmembrane helix</keyword>
<dbReference type="Pfam" id="PF06271">
    <property type="entry name" value="RDD"/>
    <property type="match status" value="1"/>
</dbReference>
<feature type="region of interest" description="Disordered" evidence="5">
    <location>
        <begin position="1"/>
        <end position="35"/>
    </location>
</feature>
<keyword evidence="4" id="KW-0472">Membrane</keyword>
<evidence type="ECO:0000256" key="5">
    <source>
        <dbReference type="SAM" id="MobiDB-lite"/>
    </source>
</evidence>
<sequence>MNGPDSHSFCRKTDLTVDSRPGVPNRHGMHGDPRYPSPRRLRRATAFAIDWLLHIGVAIGLSAVCEALPELAPWSFAAAVSSWIAVSFVHRTVLQSVFHATAGKALCGLCILKPDGSWPGFGFLTKWWVIGTFSTVLVAVSGAGGDSDKEDDWFPPVVRLRDVRRLHVT</sequence>
<dbReference type="RefSeq" id="WP_317569238.1">
    <property type="nucleotide sequence ID" value="NZ_JAWLKA010000011.1"/>
</dbReference>
<protein>
    <submittedName>
        <fullName evidence="7">RDD family protein</fullName>
    </submittedName>
</protein>
<gene>
    <name evidence="7" type="ORF">R3Q59_20330</name>
</gene>
<evidence type="ECO:0000256" key="3">
    <source>
        <dbReference type="ARBA" id="ARBA00022989"/>
    </source>
</evidence>
<proteinExistence type="predicted"/>
<reference evidence="7 8" key="1">
    <citation type="submission" date="2023-10" db="EMBL/GenBank/DDBJ databases">
        <title>Development of a sustainable strategy for remediation of hydrocarbon-contaminated territories based on the waste exchange concept.</title>
        <authorList>
            <person name="Krivoruchko A."/>
        </authorList>
    </citation>
    <scope>NUCLEOTIDE SEQUENCE [LARGE SCALE GENOMIC DNA]</scope>
    <source>
        <strain evidence="7 8">IEGM 60</strain>
    </source>
</reference>
<comment type="subcellular location">
    <subcellularLocation>
        <location evidence="1">Membrane</location>
        <topology evidence="1">Multi-pass membrane protein</topology>
    </subcellularLocation>
</comment>
<name>A0ABU4CH19_RHOJO</name>
<keyword evidence="8" id="KW-1185">Reference proteome</keyword>
<evidence type="ECO:0000256" key="1">
    <source>
        <dbReference type="ARBA" id="ARBA00004141"/>
    </source>
</evidence>
<evidence type="ECO:0000259" key="6">
    <source>
        <dbReference type="Pfam" id="PF06271"/>
    </source>
</evidence>
<evidence type="ECO:0000256" key="2">
    <source>
        <dbReference type="ARBA" id="ARBA00022692"/>
    </source>
</evidence>
<evidence type="ECO:0000256" key="4">
    <source>
        <dbReference type="ARBA" id="ARBA00023136"/>
    </source>
</evidence>